<dbReference type="InParanoid" id="A0A2H3CWP0"/>
<dbReference type="EMBL" id="KZ293744">
    <property type="protein sequence ID" value="PBK80503.1"/>
    <property type="molecule type" value="Genomic_DNA"/>
</dbReference>
<sequence length="199" mass="22802">MPEGHTTDHSLMEMQTELKAHANYNAFVDLEDNQKSPAAEENGKDKEDKEGYEVEEEETENKAEEEEAAEKEPNVDEAVPEDIKVLPNFPFKNDSIKGHETCRQISCYIVSKQFDYTKEKTLIFNFYKCFTQLSLSQQGKDLTIAPLTDDDEATIAWAKFGLFNMDMWHGDAGPKPMRDIKIEDQKLLHINMTLDDEAC</sequence>
<feature type="compositionally biased region" description="Acidic residues" evidence="1">
    <location>
        <begin position="53"/>
        <end position="69"/>
    </location>
</feature>
<reference evidence="3" key="1">
    <citation type="journal article" date="2017" name="Nat. Ecol. Evol.">
        <title>Genome expansion and lineage-specific genetic innovations in the forest pathogenic fungi Armillaria.</title>
        <authorList>
            <person name="Sipos G."/>
            <person name="Prasanna A.N."/>
            <person name="Walter M.C."/>
            <person name="O'Connor E."/>
            <person name="Balint B."/>
            <person name="Krizsan K."/>
            <person name="Kiss B."/>
            <person name="Hess J."/>
            <person name="Varga T."/>
            <person name="Slot J."/>
            <person name="Riley R."/>
            <person name="Boka B."/>
            <person name="Rigling D."/>
            <person name="Barry K."/>
            <person name="Lee J."/>
            <person name="Mihaltcheva S."/>
            <person name="LaButti K."/>
            <person name="Lipzen A."/>
            <person name="Waldron R."/>
            <person name="Moloney N.M."/>
            <person name="Sperisen C."/>
            <person name="Kredics L."/>
            <person name="Vagvoelgyi C."/>
            <person name="Patrignani A."/>
            <person name="Fitzpatrick D."/>
            <person name="Nagy I."/>
            <person name="Doyle S."/>
            <person name="Anderson J.B."/>
            <person name="Grigoriev I.V."/>
            <person name="Gueldener U."/>
            <person name="Muensterkoetter M."/>
            <person name="Nagy L.G."/>
        </authorList>
    </citation>
    <scope>NUCLEOTIDE SEQUENCE [LARGE SCALE GENOMIC DNA]</scope>
    <source>
        <strain evidence="3">Ar21-2</strain>
    </source>
</reference>
<dbReference type="STRING" id="47427.A0A2H3CWP0"/>
<keyword evidence="3" id="KW-1185">Reference proteome</keyword>
<dbReference type="AlphaFoldDB" id="A0A2H3CWP0"/>
<dbReference type="Proteomes" id="UP000217790">
    <property type="component" value="Unassembled WGS sequence"/>
</dbReference>
<proteinExistence type="predicted"/>
<evidence type="ECO:0000256" key="1">
    <source>
        <dbReference type="SAM" id="MobiDB-lite"/>
    </source>
</evidence>
<organism evidence="2 3">
    <name type="scientific">Armillaria gallica</name>
    <name type="common">Bulbous honey fungus</name>
    <name type="synonym">Armillaria bulbosa</name>
    <dbReference type="NCBI Taxonomy" id="47427"/>
    <lineage>
        <taxon>Eukaryota</taxon>
        <taxon>Fungi</taxon>
        <taxon>Dikarya</taxon>
        <taxon>Basidiomycota</taxon>
        <taxon>Agaricomycotina</taxon>
        <taxon>Agaricomycetes</taxon>
        <taxon>Agaricomycetidae</taxon>
        <taxon>Agaricales</taxon>
        <taxon>Marasmiineae</taxon>
        <taxon>Physalacriaceae</taxon>
        <taxon>Armillaria</taxon>
    </lineage>
</organism>
<gene>
    <name evidence="2" type="ORF">ARMGADRAFT_1040033</name>
</gene>
<evidence type="ECO:0000313" key="2">
    <source>
        <dbReference type="EMBL" id="PBK80503.1"/>
    </source>
</evidence>
<feature type="region of interest" description="Disordered" evidence="1">
    <location>
        <begin position="23"/>
        <end position="78"/>
    </location>
</feature>
<evidence type="ECO:0000313" key="3">
    <source>
        <dbReference type="Proteomes" id="UP000217790"/>
    </source>
</evidence>
<accession>A0A2H3CWP0</accession>
<feature type="compositionally biased region" description="Basic and acidic residues" evidence="1">
    <location>
        <begin position="41"/>
        <end position="52"/>
    </location>
</feature>
<protein>
    <submittedName>
        <fullName evidence="2">Uncharacterized protein</fullName>
    </submittedName>
</protein>
<name>A0A2H3CWP0_ARMGA</name>